<dbReference type="AlphaFoldDB" id="A0A336L6P6"/>
<evidence type="ECO:0000313" key="4">
    <source>
        <dbReference type="EMBL" id="SSX31794.1"/>
    </source>
</evidence>
<dbReference type="EMBL" id="UFQT01001784">
    <property type="protein sequence ID" value="SSX31794.1"/>
    <property type="molecule type" value="Genomic_DNA"/>
</dbReference>
<dbReference type="VEuPathDB" id="VectorBase:CSON004103"/>
<proteinExistence type="predicted"/>
<organism evidence="3">
    <name type="scientific">Culicoides sonorensis</name>
    <name type="common">Biting midge</name>
    <dbReference type="NCBI Taxonomy" id="179676"/>
    <lineage>
        <taxon>Eukaryota</taxon>
        <taxon>Metazoa</taxon>
        <taxon>Ecdysozoa</taxon>
        <taxon>Arthropoda</taxon>
        <taxon>Hexapoda</taxon>
        <taxon>Insecta</taxon>
        <taxon>Pterygota</taxon>
        <taxon>Neoptera</taxon>
        <taxon>Endopterygota</taxon>
        <taxon>Diptera</taxon>
        <taxon>Nematocera</taxon>
        <taxon>Chironomoidea</taxon>
        <taxon>Ceratopogonidae</taxon>
        <taxon>Ceratopogoninae</taxon>
        <taxon>Culicoides</taxon>
        <taxon>Monoculicoides</taxon>
    </lineage>
</organism>
<feature type="region of interest" description="Disordered" evidence="1">
    <location>
        <begin position="499"/>
        <end position="537"/>
    </location>
</feature>
<feature type="compositionally biased region" description="Low complexity" evidence="1">
    <location>
        <begin position="528"/>
        <end position="537"/>
    </location>
</feature>
<reference evidence="4" key="2">
    <citation type="submission" date="2018-07" db="EMBL/GenBank/DDBJ databases">
        <authorList>
            <person name="Quirk P.G."/>
            <person name="Krulwich T.A."/>
        </authorList>
    </citation>
    <scope>NUCLEOTIDE SEQUENCE</scope>
</reference>
<gene>
    <name evidence="3" type="primary">CSON004103</name>
</gene>
<dbReference type="GO" id="GO:0048487">
    <property type="term" value="F:beta-tubulin binding"/>
    <property type="evidence" value="ECO:0007669"/>
    <property type="project" value="TreeGrafter"/>
</dbReference>
<dbReference type="GO" id="GO:0005930">
    <property type="term" value="C:axoneme"/>
    <property type="evidence" value="ECO:0007669"/>
    <property type="project" value="TreeGrafter"/>
</dbReference>
<feature type="domain" description="CASC1 C-terminal" evidence="2">
    <location>
        <begin position="745"/>
        <end position="958"/>
    </location>
</feature>
<feature type="region of interest" description="Disordered" evidence="1">
    <location>
        <begin position="88"/>
        <end position="128"/>
    </location>
</feature>
<feature type="region of interest" description="Disordered" evidence="1">
    <location>
        <begin position="427"/>
        <end position="449"/>
    </location>
</feature>
<dbReference type="EMBL" id="UFQS01001784">
    <property type="protein sequence ID" value="SSX12343.1"/>
    <property type="molecule type" value="Genomic_DNA"/>
</dbReference>
<evidence type="ECO:0000259" key="2">
    <source>
        <dbReference type="Pfam" id="PF12366"/>
    </source>
</evidence>
<feature type="compositionally biased region" description="Basic residues" evidence="1">
    <location>
        <begin position="92"/>
        <end position="123"/>
    </location>
</feature>
<evidence type="ECO:0000313" key="3">
    <source>
        <dbReference type="EMBL" id="SSX12343.1"/>
    </source>
</evidence>
<dbReference type="PANTHER" id="PTHR20929">
    <property type="entry name" value="LUNG ADENOMA SUSCEPTIBILITY 1-RELATED"/>
    <property type="match status" value="1"/>
</dbReference>
<evidence type="ECO:0000256" key="1">
    <source>
        <dbReference type="SAM" id="MobiDB-lite"/>
    </source>
</evidence>
<accession>A0A336L6P6</accession>
<protein>
    <submittedName>
        <fullName evidence="3">CSON004103 protein</fullName>
    </submittedName>
</protein>
<dbReference type="InterPro" id="IPR023247">
    <property type="entry name" value="IC97/Dnai7-like"/>
</dbReference>
<name>A0A336L6P6_CULSO</name>
<dbReference type="GO" id="GO:0008017">
    <property type="term" value="F:microtubule binding"/>
    <property type="evidence" value="ECO:0007669"/>
    <property type="project" value="TreeGrafter"/>
</dbReference>
<reference evidence="3" key="1">
    <citation type="submission" date="2018-04" db="EMBL/GenBank/DDBJ databases">
        <authorList>
            <person name="Go L.Y."/>
            <person name="Mitchell J.A."/>
        </authorList>
    </citation>
    <scope>NUCLEOTIDE SEQUENCE</scope>
    <source>
        <tissue evidence="3">Whole organism</tissue>
    </source>
</reference>
<feature type="compositionally biased region" description="Basic and acidic residues" evidence="1">
    <location>
        <begin position="427"/>
        <end position="443"/>
    </location>
</feature>
<dbReference type="Pfam" id="PF12366">
    <property type="entry name" value="Casc1_C"/>
    <property type="match status" value="1"/>
</dbReference>
<sequence length="1010" mass="119639">MSACQCEFTKSTLMDLRDACVRCLILKYDHLSDMTSTYEISNHINVRSLKTEMENERMIEKNLMREKLDKMILARKTFEEEQARIALQQDKKSKKSKKVKKRKTKLKINKKKRKRGSKKKKKKEKSEIVEEPPIVDENYIVDVRDEFDALLKENYLIEKEKFDPIYLKIEEMEVNLREMIILGGTFTLDLLERPRQPQVIEEHFLMTLIDEPHNLQYTDFFYNYKEDPEPRLSLILSNNQKRKSLFPSGAGDIKQEQPQTSLYIQERRTTAQTVKIEKERWISENEVNQKNLYEIQLKLPDNVYWWEPPSICYWEPWEKSDAFKSLSPEMQRFMLNEDKIRKEQTFSLNPPLKSDLKTVKKINDMKLSEVKNEMPSHFFITQYLLPRMMDDYKFKDEVREDKIKEENFNKNFLKRRLETLQRARDEIERRKPEIRPQHEDKTTQTDPRFTKYYKKRQTLLHKIKSSDFHVSFTNVQSNFHNIIGYYSNHIGIQTNEITNRSNESHHNQLSLKRVPSKRSIKSRTSNKSASSLNSNTELSSSLRKSSLKKVESYTAAHENDLIIEARASFIPTFVQVQPDRCPSRFLFDKRKRLRPLEVIKSLEIEKSNELDENEAMLSEFLAYLDELYEKSNPFFHSDSYIGRIMKEIEDNKAAEEKAKQIKKLFKVSLELGSSSNELSLNSTQSSVLKPIRTQIPVQKKKKAKKLIKNSLRTKKRKQISYRTDDYTSDSEIEEKFEYIPHFPGKWTKNHVHCESFNPITKSVTFKAGVCGTFAFFTSKYVNFPFKTWQICPHMNKNESNEVILKLEVKYTTIEFKISSKGYKAGLYFKTKSFLTELIPIIPENVNFSKLKTKLSSLNVNVFPEPDASYFIPNIEEKLSSMENHTYKCMSIFCLSHMFKSNHWNKYTDYRKILFYSRNLMKSQNEKFREVLVQPHKSEFVHTSQKCTKNLCDVELEFHPNPPQQEFNPDLYSLLMGEIFDSRSVLNESDSMLQWNVFQLISAMKIFSYTK</sequence>
<dbReference type="InterPro" id="IPR022110">
    <property type="entry name" value="CASC1_C"/>
</dbReference>
<dbReference type="PANTHER" id="PTHR20929:SF11">
    <property type="entry name" value="DYNEIN AXONEMAL INTERMEDIATE CHAIN 7"/>
    <property type="match status" value="1"/>
</dbReference>